<evidence type="ECO:0000259" key="4">
    <source>
        <dbReference type="SMART" id="SM00822"/>
    </source>
</evidence>
<proteinExistence type="inferred from homology"/>
<dbReference type="PRINTS" id="PR00080">
    <property type="entry name" value="SDRFAMILY"/>
</dbReference>
<name>A0ABV6U2L0_9ACTN</name>
<dbReference type="Pfam" id="PF00106">
    <property type="entry name" value="adh_short"/>
    <property type="match status" value="1"/>
</dbReference>
<dbReference type="SMART" id="SM00822">
    <property type="entry name" value="PKS_KR"/>
    <property type="match status" value="1"/>
</dbReference>
<dbReference type="InterPro" id="IPR057326">
    <property type="entry name" value="KR_dom"/>
</dbReference>
<dbReference type="RefSeq" id="WP_394300322.1">
    <property type="nucleotide sequence ID" value="NZ_JBHMQT010000010.1"/>
</dbReference>
<feature type="domain" description="Ketoreductase" evidence="4">
    <location>
        <begin position="10"/>
        <end position="227"/>
    </location>
</feature>
<evidence type="ECO:0000313" key="6">
    <source>
        <dbReference type="Proteomes" id="UP001589870"/>
    </source>
</evidence>
<dbReference type="EMBL" id="JBHMQT010000010">
    <property type="protein sequence ID" value="MFC0862105.1"/>
    <property type="molecule type" value="Genomic_DNA"/>
</dbReference>
<dbReference type="PROSITE" id="PS00061">
    <property type="entry name" value="ADH_SHORT"/>
    <property type="match status" value="1"/>
</dbReference>
<keyword evidence="6" id="KW-1185">Reference proteome</keyword>
<dbReference type="InterPro" id="IPR002347">
    <property type="entry name" value="SDR_fam"/>
</dbReference>
<protein>
    <submittedName>
        <fullName evidence="5">3-oxoacyl-ACP reductase</fullName>
    </submittedName>
</protein>
<dbReference type="NCBIfam" id="NF005862">
    <property type="entry name" value="PRK07792.1"/>
    <property type="match status" value="1"/>
</dbReference>
<dbReference type="InterPro" id="IPR036291">
    <property type="entry name" value="NAD(P)-bd_dom_sf"/>
</dbReference>
<dbReference type="Proteomes" id="UP001589870">
    <property type="component" value="Unassembled WGS sequence"/>
</dbReference>
<comment type="caution">
    <text evidence="5">The sequence shown here is derived from an EMBL/GenBank/DDBJ whole genome shotgun (WGS) entry which is preliminary data.</text>
</comment>
<dbReference type="PANTHER" id="PTHR45024">
    <property type="entry name" value="DEHYDROGENASES, SHORT CHAIN"/>
    <property type="match status" value="1"/>
</dbReference>
<evidence type="ECO:0000256" key="1">
    <source>
        <dbReference type="ARBA" id="ARBA00006484"/>
    </source>
</evidence>
<evidence type="ECO:0000256" key="2">
    <source>
        <dbReference type="ARBA" id="ARBA00023002"/>
    </source>
</evidence>
<dbReference type="SUPFAM" id="SSF51735">
    <property type="entry name" value="NAD(P)-binding Rossmann-fold domains"/>
    <property type="match status" value="1"/>
</dbReference>
<organism evidence="5 6">
    <name type="scientific">Sphaerimonospora cavernae</name>
    <dbReference type="NCBI Taxonomy" id="1740611"/>
    <lineage>
        <taxon>Bacteria</taxon>
        <taxon>Bacillati</taxon>
        <taxon>Actinomycetota</taxon>
        <taxon>Actinomycetes</taxon>
        <taxon>Streptosporangiales</taxon>
        <taxon>Streptosporangiaceae</taxon>
        <taxon>Sphaerimonospora</taxon>
    </lineage>
</organism>
<dbReference type="InterPro" id="IPR020904">
    <property type="entry name" value="Sc_DH/Rdtase_CS"/>
</dbReference>
<evidence type="ECO:0000313" key="5">
    <source>
        <dbReference type="EMBL" id="MFC0862105.1"/>
    </source>
</evidence>
<comment type="similarity">
    <text evidence="1 3">Belongs to the short-chain dehydrogenases/reductases (SDR) family.</text>
</comment>
<dbReference type="PRINTS" id="PR00081">
    <property type="entry name" value="GDHRDH"/>
</dbReference>
<reference evidence="5 6" key="1">
    <citation type="submission" date="2024-09" db="EMBL/GenBank/DDBJ databases">
        <authorList>
            <person name="Sun Q."/>
            <person name="Mori K."/>
        </authorList>
    </citation>
    <scope>NUCLEOTIDE SEQUENCE [LARGE SCALE GENOMIC DNA]</scope>
    <source>
        <strain evidence="5 6">TBRC 1851</strain>
    </source>
</reference>
<dbReference type="Gene3D" id="3.40.50.720">
    <property type="entry name" value="NAD(P)-binding Rossmann-like Domain"/>
    <property type="match status" value="1"/>
</dbReference>
<keyword evidence="2" id="KW-0560">Oxidoreductase</keyword>
<dbReference type="PANTHER" id="PTHR45024:SF2">
    <property type="entry name" value="SCP2 DOMAIN-CONTAINING PROTEIN"/>
    <property type="match status" value="1"/>
</dbReference>
<accession>A0ABV6U2L0</accession>
<dbReference type="InterPro" id="IPR051687">
    <property type="entry name" value="Peroxisomal_Beta-Oxidation"/>
</dbReference>
<gene>
    <name evidence="5" type="ORF">ACFHYQ_07330</name>
</gene>
<sequence>MSSNISLEGKAAIVTGAGAGLGRSEALALAERGANVVVNDMGPAAEEVAAEIRSLGRQAVAVTGDVGDWSIGDRLVGAAVDAFGRLDILVNNAGVLRDKMLFNLTESDWDDVIRVHLKGHAAVSRAAAVHWRAASKAAGGPVYGRVVNTSSEAFLFGSAGQPNYSAAKAGIVALTLATAQGLAKYGVRANAICPRARTGMTAHVFAGGDTNGDTNGDAADGLDILAPERVGTFVSYLASPAAEEISGQVFVVYGDMVALMAAPTVERKFTAADGVFSAEDFDQVLTPYFNGRGPYQTYAAYSVAQLDTTGVQNAAKQK</sequence>
<evidence type="ECO:0000256" key="3">
    <source>
        <dbReference type="RuleBase" id="RU000363"/>
    </source>
</evidence>